<evidence type="ECO:0000256" key="11">
    <source>
        <dbReference type="ARBA" id="ARBA00032707"/>
    </source>
</evidence>
<dbReference type="EMBL" id="LT629690">
    <property type="protein sequence ID" value="SDE75279.1"/>
    <property type="molecule type" value="Genomic_DNA"/>
</dbReference>
<keyword evidence="14" id="KW-0961">Cell wall biogenesis/degradation</keyword>
<keyword evidence="8 14" id="KW-1133">Transmembrane helix</keyword>
<keyword evidence="6 14" id="KW-0812">Transmembrane</keyword>
<dbReference type="PANTHER" id="PTHR30622">
    <property type="entry name" value="UNDECAPRENYL-DIPHOSPHATASE"/>
    <property type="match status" value="1"/>
</dbReference>
<evidence type="ECO:0000256" key="12">
    <source>
        <dbReference type="ARBA" id="ARBA00032932"/>
    </source>
</evidence>
<feature type="transmembrane region" description="Helical" evidence="14">
    <location>
        <begin position="88"/>
        <end position="107"/>
    </location>
</feature>
<dbReference type="GO" id="GO:0005886">
    <property type="term" value="C:plasma membrane"/>
    <property type="evidence" value="ECO:0007669"/>
    <property type="project" value="UniProtKB-SubCell"/>
</dbReference>
<dbReference type="OrthoDB" id="9808289at2"/>
<keyword evidence="9 14" id="KW-0472">Membrane</keyword>
<keyword evidence="5 14" id="KW-1003">Cell membrane</keyword>
<evidence type="ECO:0000256" key="4">
    <source>
        <dbReference type="ARBA" id="ARBA00021581"/>
    </source>
</evidence>
<keyword evidence="10 14" id="KW-0046">Antibiotic resistance</keyword>
<sequence length="297" mass="32554">MNAYILSVILGIVEGLTEFLPVSSTAHLRITEALLHIPLADPFWKMYTIVIQLGAILALLLFFLLRIVRYFRTYPQGERGDKTWLTHPISLTLIAFVCTAVPAKLLTKKIGENLENMTVIALALLIGGIIMWAVDFWASRREPSTTHVEDMSLPQAVWIGICQVLSAVVPGTSRSMSTIAAGQIVGMDRPAALEFSFLLSIPTMIAATGYSLLKAVHPSAKDIAAQGAEALTPLVMGPERWIVLIIGMAVSFVVAYVVVAWFLSWVRTRGFGIFAAYRIIIGAVILYWLHAHPGVLL</sequence>
<comment type="miscellaneous">
    <text evidence="14">Bacitracin is thought to be involved in the inhibition of peptidoglycan synthesis by sequestering undecaprenyl diphosphate, thereby reducing the pool of lipid carrier available.</text>
</comment>
<dbReference type="RefSeq" id="WP_083343613.1">
    <property type="nucleotide sequence ID" value="NZ_LT629690.1"/>
</dbReference>
<reference evidence="15 16" key="1">
    <citation type="submission" date="2016-10" db="EMBL/GenBank/DDBJ databases">
        <authorList>
            <person name="de Groot N.N."/>
        </authorList>
    </citation>
    <scope>NUCLEOTIDE SEQUENCE [LARGE SCALE GENOMIC DNA]</scope>
    <source>
        <strain evidence="15 16">GAS232</strain>
    </source>
</reference>
<proteinExistence type="inferred from homology"/>
<comment type="similarity">
    <text evidence="2 14">Belongs to the UppP family.</text>
</comment>
<evidence type="ECO:0000256" key="7">
    <source>
        <dbReference type="ARBA" id="ARBA00022801"/>
    </source>
</evidence>
<keyword evidence="14" id="KW-0133">Cell shape</keyword>
<dbReference type="GO" id="GO:0008360">
    <property type="term" value="P:regulation of cell shape"/>
    <property type="evidence" value="ECO:0007669"/>
    <property type="project" value="UniProtKB-KW"/>
</dbReference>
<feature type="transmembrane region" description="Helical" evidence="14">
    <location>
        <begin position="119"/>
        <end position="139"/>
    </location>
</feature>
<keyword evidence="14" id="KW-0573">Peptidoglycan synthesis</keyword>
<dbReference type="InterPro" id="IPR003824">
    <property type="entry name" value="UppP"/>
</dbReference>
<accession>A0A1G7FH87</accession>
<feature type="transmembrane region" description="Helical" evidence="14">
    <location>
        <begin position="151"/>
        <end position="170"/>
    </location>
</feature>
<dbReference type="PANTHER" id="PTHR30622:SF3">
    <property type="entry name" value="UNDECAPRENYL-DIPHOSPHATASE"/>
    <property type="match status" value="1"/>
</dbReference>
<dbReference type="Pfam" id="PF02673">
    <property type="entry name" value="BacA"/>
    <property type="match status" value="1"/>
</dbReference>
<dbReference type="AlphaFoldDB" id="A0A1G7FH87"/>
<evidence type="ECO:0000256" key="9">
    <source>
        <dbReference type="ARBA" id="ARBA00023136"/>
    </source>
</evidence>
<evidence type="ECO:0000256" key="6">
    <source>
        <dbReference type="ARBA" id="ARBA00022692"/>
    </source>
</evidence>
<protein>
    <recommendedName>
        <fullName evidence="4 14">Undecaprenyl-diphosphatase</fullName>
        <ecNumber evidence="3 14">3.6.1.27</ecNumber>
    </recommendedName>
    <alternativeName>
        <fullName evidence="12 14">Bacitracin resistance protein</fullName>
    </alternativeName>
    <alternativeName>
        <fullName evidence="11 14">Undecaprenyl pyrophosphate phosphatase</fullName>
    </alternativeName>
</protein>
<evidence type="ECO:0000256" key="1">
    <source>
        <dbReference type="ARBA" id="ARBA00004651"/>
    </source>
</evidence>
<comment type="subcellular location">
    <subcellularLocation>
        <location evidence="1 14">Cell membrane</location>
        <topology evidence="1 14">Multi-pass membrane protein</topology>
    </subcellularLocation>
</comment>
<name>A0A1G7FH87_9BACT</name>
<evidence type="ECO:0000256" key="5">
    <source>
        <dbReference type="ARBA" id="ARBA00022475"/>
    </source>
</evidence>
<evidence type="ECO:0000313" key="15">
    <source>
        <dbReference type="EMBL" id="SDE75279.1"/>
    </source>
</evidence>
<comment type="function">
    <text evidence="14">Catalyzes the dephosphorylation of undecaprenyl diphosphate (UPP). Confers resistance to bacitracin.</text>
</comment>
<evidence type="ECO:0000256" key="8">
    <source>
        <dbReference type="ARBA" id="ARBA00022989"/>
    </source>
</evidence>
<evidence type="ECO:0000313" key="16">
    <source>
        <dbReference type="Proteomes" id="UP000182427"/>
    </source>
</evidence>
<evidence type="ECO:0000256" key="3">
    <source>
        <dbReference type="ARBA" id="ARBA00012374"/>
    </source>
</evidence>
<keyword evidence="16" id="KW-1185">Reference proteome</keyword>
<feature type="transmembrane region" description="Helical" evidence="14">
    <location>
        <begin position="46"/>
        <end position="68"/>
    </location>
</feature>
<feature type="transmembrane region" description="Helical" evidence="14">
    <location>
        <begin position="241"/>
        <end position="263"/>
    </location>
</feature>
<dbReference type="Proteomes" id="UP000182427">
    <property type="component" value="Chromosome I"/>
</dbReference>
<dbReference type="GO" id="GO:0009252">
    <property type="term" value="P:peptidoglycan biosynthetic process"/>
    <property type="evidence" value="ECO:0007669"/>
    <property type="project" value="UniProtKB-KW"/>
</dbReference>
<evidence type="ECO:0000256" key="10">
    <source>
        <dbReference type="ARBA" id="ARBA00023251"/>
    </source>
</evidence>
<dbReference type="HAMAP" id="MF_01006">
    <property type="entry name" value="Undec_diphosphatase"/>
    <property type="match status" value="1"/>
</dbReference>
<comment type="catalytic activity">
    <reaction evidence="13 14">
        <text>di-trans,octa-cis-undecaprenyl diphosphate + H2O = di-trans,octa-cis-undecaprenyl phosphate + phosphate + H(+)</text>
        <dbReference type="Rhea" id="RHEA:28094"/>
        <dbReference type="ChEBI" id="CHEBI:15377"/>
        <dbReference type="ChEBI" id="CHEBI:15378"/>
        <dbReference type="ChEBI" id="CHEBI:43474"/>
        <dbReference type="ChEBI" id="CHEBI:58405"/>
        <dbReference type="ChEBI" id="CHEBI:60392"/>
        <dbReference type="EC" id="3.6.1.27"/>
    </reaction>
</comment>
<evidence type="ECO:0000256" key="14">
    <source>
        <dbReference type="HAMAP-Rule" id="MF_01006"/>
    </source>
</evidence>
<dbReference type="GO" id="GO:0046677">
    <property type="term" value="P:response to antibiotic"/>
    <property type="evidence" value="ECO:0007669"/>
    <property type="project" value="UniProtKB-UniRule"/>
</dbReference>
<organism evidence="15 16">
    <name type="scientific">Terriglobus roseus</name>
    <dbReference type="NCBI Taxonomy" id="392734"/>
    <lineage>
        <taxon>Bacteria</taxon>
        <taxon>Pseudomonadati</taxon>
        <taxon>Acidobacteriota</taxon>
        <taxon>Terriglobia</taxon>
        <taxon>Terriglobales</taxon>
        <taxon>Acidobacteriaceae</taxon>
        <taxon>Terriglobus</taxon>
    </lineage>
</organism>
<keyword evidence="7 14" id="KW-0378">Hydrolase</keyword>
<dbReference type="EC" id="3.6.1.27" evidence="3 14"/>
<dbReference type="GO" id="GO:0071555">
    <property type="term" value="P:cell wall organization"/>
    <property type="evidence" value="ECO:0007669"/>
    <property type="project" value="UniProtKB-KW"/>
</dbReference>
<evidence type="ECO:0000256" key="2">
    <source>
        <dbReference type="ARBA" id="ARBA00010621"/>
    </source>
</evidence>
<feature type="transmembrane region" description="Helical" evidence="14">
    <location>
        <begin position="191"/>
        <end position="213"/>
    </location>
</feature>
<gene>
    <name evidence="14" type="primary">uppP</name>
    <name evidence="15" type="ORF">SAMN05444167_0334</name>
</gene>
<feature type="transmembrane region" description="Helical" evidence="14">
    <location>
        <begin position="270"/>
        <end position="289"/>
    </location>
</feature>
<evidence type="ECO:0000256" key="13">
    <source>
        <dbReference type="ARBA" id="ARBA00047594"/>
    </source>
</evidence>
<dbReference type="GO" id="GO:0050380">
    <property type="term" value="F:undecaprenyl-diphosphatase activity"/>
    <property type="evidence" value="ECO:0007669"/>
    <property type="project" value="UniProtKB-UniRule"/>
</dbReference>